<dbReference type="Proteomes" id="UP000280369">
    <property type="component" value="Segment"/>
</dbReference>
<dbReference type="GO" id="GO:0006357">
    <property type="term" value="P:regulation of transcription by RNA polymerase II"/>
    <property type="evidence" value="ECO:0007669"/>
    <property type="project" value="TreeGrafter"/>
</dbReference>
<dbReference type="SMART" id="SM00389">
    <property type="entry name" value="HOX"/>
    <property type="match status" value="1"/>
</dbReference>
<dbReference type="Gene3D" id="1.10.10.60">
    <property type="entry name" value="Homeodomain-like"/>
    <property type="match status" value="1"/>
</dbReference>
<sequence length="116" mass="13713">MTPNIIIIVDNKMENTNALEINAAITLVTLRRNSVNFDTRKKTPQNNGNKIFRSRQPNKYQDVLTFIYQQHKYPDPHMYQNLSIILGLSIRQIQIWFQNRRARDSKKNRLSNKLGK</sequence>
<organismHost>
    <name type="scientific">Acanthamoeba polyphaga</name>
    <name type="common">Amoeba</name>
    <dbReference type="NCBI Taxonomy" id="5757"/>
</organismHost>
<dbReference type="InterPro" id="IPR009057">
    <property type="entry name" value="Homeodomain-like_sf"/>
</dbReference>
<dbReference type="SUPFAM" id="SSF46689">
    <property type="entry name" value="Homeodomain-like"/>
    <property type="match status" value="1"/>
</dbReference>
<proteinExistence type="predicted"/>
<protein>
    <submittedName>
        <fullName evidence="5">Homeobox NOBOX</fullName>
    </submittedName>
    <submittedName>
        <fullName evidence="4">Homeobox domain-containing</fullName>
    </submittedName>
</protein>
<dbReference type="CDD" id="cd00086">
    <property type="entry name" value="homeodomain"/>
    <property type="match status" value="1"/>
</dbReference>
<dbReference type="EMBL" id="MG602508">
    <property type="protein sequence ID" value="AVG47020.1"/>
    <property type="molecule type" value="Genomic_DNA"/>
</dbReference>
<reference evidence="4" key="1">
    <citation type="journal article" date="2017" name="Front. Microbiol.">
        <title>Genome Characterization of the First Mimiviruses of Lineage C Isolated in Brazil.</title>
        <authorList>
            <person name="Assis F.L."/>
            <person name="Franco-Luiz A.P.M."/>
            <person name="Dos Santos R.N."/>
            <person name="Campos F.S."/>
            <person name="Dornas F.P."/>
            <person name="Borato P.V.M."/>
            <person name="Franco A.C."/>
            <person name="Abrahao J.S."/>
            <person name="Colson P."/>
            <person name="Scola B."/>
        </authorList>
    </citation>
    <scope>NUCLEOTIDE SEQUENCE [LARGE SCALE GENOMIC DNA]</scope>
</reference>
<dbReference type="EMBL" id="MG602507">
    <property type="protein sequence ID" value="AVG45917.1"/>
    <property type="molecule type" value="Genomic_DNA"/>
</dbReference>
<keyword evidence="2 4" id="KW-0371">Homeobox</keyword>
<dbReference type="GO" id="GO:0000978">
    <property type="term" value="F:RNA polymerase II cis-regulatory region sequence-specific DNA binding"/>
    <property type="evidence" value="ECO:0007669"/>
    <property type="project" value="TreeGrafter"/>
</dbReference>
<evidence type="ECO:0000256" key="2">
    <source>
        <dbReference type="ARBA" id="ARBA00023155"/>
    </source>
</evidence>
<accession>A0A2L2DID1</accession>
<dbReference type="Proteomes" id="UP000279644">
    <property type="component" value="Segment"/>
</dbReference>
<name>A0A2L2DID1_MIMIV</name>
<dbReference type="InterPro" id="IPR001356">
    <property type="entry name" value="HD"/>
</dbReference>
<feature type="domain" description="Homeobox" evidence="3">
    <location>
        <begin position="47"/>
        <end position="107"/>
    </location>
</feature>
<evidence type="ECO:0000313" key="5">
    <source>
        <dbReference type="EMBL" id="AVG47020.1"/>
    </source>
</evidence>
<dbReference type="PROSITE" id="PS50071">
    <property type="entry name" value="HOMEOBOX_2"/>
    <property type="match status" value="1"/>
</dbReference>
<dbReference type="InterPro" id="IPR051000">
    <property type="entry name" value="Homeobox_DNA-bind_prot"/>
</dbReference>
<dbReference type="Pfam" id="PF00046">
    <property type="entry name" value="Homeodomain"/>
    <property type="match status" value="1"/>
</dbReference>
<keyword evidence="1 4" id="KW-0238">DNA-binding</keyword>
<evidence type="ECO:0000313" key="4">
    <source>
        <dbReference type="EMBL" id="AVG45917.1"/>
    </source>
</evidence>
<organism evidence="4">
    <name type="scientific">Acanthamoeba polyphaga mimivirus</name>
    <name type="common">APMV</name>
    <dbReference type="NCBI Taxonomy" id="212035"/>
    <lineage>
        <taxon>Viruses</taxon>
        <taxon>Varidnaviria</taxon>
        <taxon>Bamfordvirae</taxon>
        <taxon>Nucleocytoviricota</taxon>
        <taxon>Megaviricetes</taxon>
        <taxon>Imitervirales</taxon>
        <taxon>Mimiviridae</taxon>
        <taxon>Megamimivirinae</taxon>
        <taxon>Mimivirus</taxon>
        <taxon>Mimivirus bradfordmassiliense</taxon>
    </lineage>
</organism>
<evidence type="ECO:0000256" key="1">
    <source>
        <dbReference type="ARBA" id="ARBA00023125"/>
    </source>
</evidence>
<evidence type="ECO:0000259" key="3">
    <source>
        <dbReference type="PROSITE" id="PS50071"/>
    </source>
</evidence>
<dbReference type="PANTHER" id="PTHR24324">
    <property type="entry name" value="HOMEOBOX PROTEIN HHEX"/>
    <property type="match status" value="1"/>
</dbReference>
<dbReference type="PANTHER" id="PTHR24324:SF5">
    <property type="entry name" value="HEMATOPOIETICALLY-EXPRESSED HOMEOBOX PROTEIN HHEX"/>
    <property type="match status" value="1"/>
</dbReference>